<evidence type="ECO:0000256" key="9">
    <source>
        <dbReference type="ARBA" id="ARBA00040345"/>
    </source>
</evidence>
<accession>A0AAN1QNB7</accession>
<keyword evidence="5" id="KW-0472">Membrane</keyword>
<proteinExistence type="inferred from homology"/>
<name>A0AAN1QNB7_SYNEL</name>
<evidence type="ECO:0000259" key="10">
    <source>
        <dbReference type="Pfam" id="PF00535"/>
    </source>
</evidence>
<feature type="domain" description="Glycosyltransferase 2-like" evidence="10">
    <location>
        <begin position="205"/>
        <end position="330"/>
    </location>
</feature>
<dbReference type="InterPro" id="IPR026461">
    <property type="entry name" value="Trfase_2_rSAM/seldom_assoc"/>
</dbReference>
<dbReference type="Gene3D" id="3.90.550.10">
    <property type="entry name" value="Spore Coat Polysaccharide Biosynthesis Protein SpsA, Chain A"/>
    <property type="match status" value="1"/>
</dbReference>
<evidence type="ECO:0000313" key="11">
    <source>
        <dbReference type="EMBL" id="AZB72459.1"/>
    </source>
</evidence>
<sequence>MSQRLILFSRYPTAGRSKTRLIPALGPEGAADLQRQLTEWTVFTAHRWQARSPQTEVLIATSGGTPEDWQQWLGAVEVQPQAEGDLGDRLHQAFQAAQQAGKNRTVIIGCDCPSITPDHLTAAFQALETADVVLGPATDGGYWLIGLRQPQARLFQDIDWGSDRVLAQTLQAAQAADLQVAQLEPLSDLDRPEDLDLWQPQPQLSVIITTLNEAANLPHTLASIGDAPVETLVVDGGSQDETVAIAKTWGAKVIPSPAGRGRQFNQGVAAAHGSLLLFLHGDTRLPPQFFNHVVQTLQSPKVVAGAFQLQIDSTDWRLRWVERGVRWRSRWLQQPYGDQALFLRRERWRAIGGFSTGPLLEDYRLVRQLRRQGRIAIAPAAVTTSARRWQKRGVLQTTLLNQLILLGHHCGLSDQRLANWYHH</sequence>
<dbReference type="PANTHER" id="PTHR43646:SF2">
    <property type="entry name" value="GLYCOSYLTRANSFERASE 2-LIKE DOMAIN-CONTAINING PROTEIN"/>
    <property type="match status" value="1"/>
</dbReference>
<reference evidence="11 12" key="1">
    <citation type="journal article" date="2018" name="Sci. Rep.">
        <title>Genome Features and Biochemical Characteristics of a Robust, Fast Growing and Naturally Transformable Cyanobacterium Synechococcus elongatus PCC 11801 Isolated from India.</title>
        <authorList>
            <person name="Jaiswal D."/>
            <person name="Sengupta A."/>
            <person name="Sohoni S."/>
            <person name="Sengupta S."/>
            <person name="Phadnavis A.G."/>
            <person name="Pakrasi H.B."/>
            <person name="Wangikar P.P."/>
        </authorList>
    </citation>
    <scope>NUCLEOTIDE SEQUENCE [LARGE SCALE GENOMIC DNA]</scope>
    <source>
        <strain evidence="11 12">PCC 11801</strain>
    </source>
</reference>
<dbReference type="GO" id="GO:0016757">
    <property type="term" value="F:glycosyltransferase activity"/>
    <property type="evidence" value="ECO:0007669"/>
    <property type="project" value="UniProtKB-KW"/>
</dbReference>
<dbReference type="PANTHER" id="PTHR43646">
    <property type="entry name" value="GLYCOSYLTRANSFERASE"/>
    <property type="match status" value="1"/>
</dbReference>
<evidence type="ECO:0000256" key="4">
    <source>
        <dbReference type="ARBA" id="ARBA00022679"/>
    </source>
</evidence>
<dbReference type="InterPro" id="IPR029044">
    <property type="entry name" value="Nucleotide-diphossugar_trans"/>
</dbReference>
<comment type="function">
    <text evidence="6">Catalyzes the glycosylation of 4,4'-diaponeurosporenoate, i.e. the esterification of glucose at the C1'' position with the carboxyl group of 4,4'-diaponeurosporenic acid, to form glycosyl-4,4'-diaponeurosporenoate. This is a step in the biosynthesis of staphyloxanthin, an orange pigment present in most staphylococci strains.</text>
</comment>
<dbReference type="Proteomes" id="UP000267249">
    <property type="component" value="Chromosome"/>
</dbReference>
<dbReference type="GO" id="GO:0005886">
    <property type="term" value="C:plasma membrane"/>
    <property type="evidence" value="ECO:0007669"/>
    <property type="project" value="UniProtKB-SubCell"/>
</dbReference>
<evidence type="ECO:0000256" key="8">
    <source>
        <dbReference type="ARBA" id="ARBA00038120"/>
    </source>
</evidence>
<organism evidence="11 12">
    <name type="scientific">Synechococcus elongatus PCC 11801</name>
    <dbReference type="NCBI Taxonomy" id="2219813"/>
    <lineage>
        <taxon>Bacteria</taxon>
        <taxon>Bacillati</taxon>
        <taxon>Cyanobacteriota</taxon>
        <taxon>Cyanophyceae</taxon>
        <taxon>Synechococcales</taxon>
        <taxon>Synechococcaceae</taxon>
        <taxon>Synechococcus</taxon>
    </lineage>
</organism>
<dbReference type="AlphaFoldDB" id="A0AAN1QNB7"/>
<dbReference type="CDD" id="cd02522">
    <property type="entry name" value="GT_2_like_a"/>
    <property type="match status" value="1"/>
</dbReference>
<evidence type="ECO:0000256" key="5">
    <source>
        <dbReference type="ARBA" id="ARBA00023136"/>
    </source>
</evidence>
<dbReference type="EMBL" id="CP030139">
    <property type="protein sequence ID" value="AZB72459.1"/>
    <property type="molecule type" value="Genomic_DNA"/>
</dbReference>
<evidence type="ECO:0000256" key="2">
    <source>
        <dbReference type="ARBA" id="ARBA00022475"/>
    </source>
</evidence>
<evidence type="ECO:0000256" key="1">
    <source>
        <dbReference type="ARBA" id="ARBA00004236"/>
    </source>
</evidence>
<dbReference type="RefSeq" id="WP_208676730.1">
    <property type="nucleotide sequence ID" value="NZ_CP030139.2"/>
</dbReference>
<evidence type="ECO:0000256" key="3">
    <source>
        <dbReference type="ARBA" id="ARBA00022676"/>
    </source>
</evidence>
<comment type="similarity">
    <text evidence="8">Belongs to the glycosyltransferase 2 family. CrtQ subfamily.</text>
</comment>
<dbReference type="Pfam" id="PF09837">
    <property type="entry name" value="DUF2064"/>
    <property type="match status" value="1"/>
</dbReference>
<dbReference type="InterPro" id="IPR001173">
    <property type="entry name" value="Glyco_trans_2-like"/>
</dbReference>
<comment type="pathway">
    <text evidence="7">Carotenoid biosynthesis; staphyloxanthin biosynthesis; staphyloxanthin from farnesyl diphosphate: step 4/5.</text>
</comment>
<dbReference type="SUPFAM" id="SSF53448">
    <property type="entry name" value="Nucleotide-diphospho-sugar transferases"/>
    <property type="match status" value="2"/>
</dbReference>
<keyword evidence="4" id="KW-0808">Transferase</keyword>
<evidence type="ECO:0000256" key="6">
    <source>
        <dbReference type="ARBA" id="ARBA00037281"/>
    </source>
</evidence>
<gene>
    <name evidence="11" type="ORF">DOP62_06750</name>
</gene>
<protein>
    <recommendedName>
        <fullName evidence="9">4,4'-diaponeurosporenoate glycosyltransferase</fullName>
    </recommendedName>
</protein>
<evidence type="ECO:0000256" key="7">
    <source>
        <dbReference type="ARBA" id="ARBA00037904"/>
    </source>
</evidence>
<comment type="subcellular location">
    <subcellularLocation>
        <location evidence="1">Cell membrane</location>
    </subcellularLocation>
</comment>
<evidence type="ECO:0000313" key="12">
    <source>
        <dbReference type="Proteomes" id="UP000267249"/>
    </source>
</evidence>
<dbReference type="InterPro" id="IPR018641">
    <property type="entry name" value="Trfase_1_rSAM/seldom-assoc"/>
</dbReference>
<dbReference type="NCBIfam" id="TIGR04282">
    <property type="entry name" value="glyco_like_cofC"/>
    <property type="match status" value="1"/>
</dbReference>
<keyword evidence="2" id="KW-1003">Cell membrane</keyword>
<keyword evidence="3" id="KW-0328">Glycosyltransferase</keyword>
<dbReference type="Pfam" id="PF00535">
    <property type="entry name" value="Glycos_transf_2"/>
    <property type="match status" value="1"/>
</dbReference>
<dbReference type="NCBIfam" id="TIGR04283">
    <property type="entry name" value="glyco_like_mftF"/>
    <property type="match status" value="1"/>
</dbReference>